<gene>
    <name evidence="1" type="ORF">M7I_5749</name>
</gene>
<comment type="caution">
    <text evidence="1">The sequence shown here is derived from an EMBL/GenBank/DDBJ whole genome shotgun (WGS) entry which is preliminary data.</text>
</comment>
<proteinExistence type="predicted"/>
<evidence type="ECO:0000313" key="1">
    <source>
        <dbReference type="EMBL" id="EHK98448.1"/>
    </source>
</evidence>
<accession>H0ESQ6</accession>
<dbReference type="HOGENOM" id="CLU_2776147_0_0_1"/>
<keyword evidence="2" id="KW-1185">Reference proteome</keyword>
<dbReference type="InParanoid" id="H0ESQ6"/>
<organism evidence="1 2">
    <name type="scientific">Glarea lozoyensis (strain ATCC 74030 / MF5533)</name>
    <dbReference type="NCBI Taxonomy" id="1104152"/>
    <lineage>
        <taxon>Eukaryota</taxon>
        <taxon>Fungi</taxon>
        <taxon>Dikarya</taxon>
        <taxon>Ascomycota</taxon>
        <taxon>Pezizomycotina</taxon>
        <taxon>Leotiomycetes</taxon>
        <taxon>Helotiales</taxon>
        <taxon>Helotiaceae</taxon>
        <taxon>Glarea</taxon>
    </lineage>
</organism>
<sequence length="69" mass="8293">METRDHMRVCPWFAVSLMFLDLGFSRTIRLLNEIRFEVQWVLLLIVGDIDVPKFIRMYIYDDLRDAADI</sequence>
<dbReference type="Proteomes" id="UP000005446">
    <property type="component" value="Unassembled WGS sequence"/>
</dbReference>
<dbReference type="AlphaFoldDB" id="H0ESQ6"/>
<protein>
    <submittedName>
        <fullName evidence="1">Uncharacterized protein</fullName>
    </submittedName>
</protein>
<dbReference type="EMBL" id="AGUE01000150">
    <property type="protein sequence ID" value="EHK98448.1"/>
    <property type="molecule type" value="Genomic_DNA"/>
</dbReference>
<reference evidence="1 2" key="1">
    <citation type="journal article" date="2012" name="Eukaryot. Cell">
        <title>Genome sequence of the fungus Glarea lozoyensis: the first genome sequence of a species from the Helotiaceae family.</title>
        <authorList>
            <person name="Youssar L."/>
            <person name="Gruening B.A."/>
            <person name="Erxleben A."/>
            <person name="Guenther S."/>
            <person name="Huettel W."/>
        </authorList>
    </citation>
    <scope>NUCLEOTIDE SEQUENCE [LARGE SCALE GENOMIC DNA]</scope>
    <source>
        <strain evidence="2">ATCC 74030 / MF5533</strain>
    </source>
</reference>
<evidence type="ECO:0000313" key="2">
    <source>
        <dbReference type="Proteomes" id="UP000005446"/>
    </source>
</evidence>
<name>H0ESQ6_GLAL7</name>